<dbReference type="GO" id="GO:0016491">
    <property type="term" value="F:oxidoreductase activity"/>
    <property type="evidence" value="ECO:0007669"/>
    <property type="project" value="UniProtKB-KW"/>
</dbReference>
<dbReference type="PANTHER" id="PTHR33365:SF11">
    <property type="entry name" value="TAT PATHWAY SIGNAL SEQUENCE"/>
    <property type="match status" value="1"/>
</dbReference>
<evidence type="ECO:0008006" key="6">
    <source>
        <dbReference type="Google" id="ProtNLM"/>
    </source>
</evidence>
<dbReference type="GO" id="GO:0043386">
    <property type="term" value="P:mycotoxin biosynthetic process"/>
    <property type="evidence" value="ECO:0007669"/>
    <property type="project" value="InterPro"/>
</dbReference>
<evidence type="ECO:0000313" key="5">
    <source>
        <dbReference type="Proteomes" id="UP001050691"/>
    </source>
</evidence>
<comment type="similarity">
    <text evidence="3">Belongs to the ustYa family.</text>
</comment>
<evidence type="ECO:0000313" key="4">
    <source>
        <dbReference type="EMBL" id="GJJ06127.1"/>
    </source>
</evidence>
<reference evidence="4" key="1">
    <citation type="submission" date="2021-10" db="EMBL/GenBank/DDBJ databases">
        <title>De novo Genome Assembly of Clathrus columnatus (Basidiomycota, Fungi) Using Illumina and Nanopore Sequence Data.</title>
        <authorList>
            <person name="Ogiso-Tanaka E."/>
            <person name="Itagaki H."/>
            <person name="Hosoya T."/>
            <person name="Hosaka K."/>
        </authorList>
    </citation>
    <scope>NUCLEOTIDE SEQUENCE</scope>
    <source>
        <strain evidence="4">MO-923</strain>
    </source>
</reference>
<comment type="caution">
    <text evidence="4">The sequence shown here is derived from an EMBL/GenBank/DDBJ whole genome shotgun (WGS) entry which is preliminary data.</text>
</comment>
<protein>
    <recommendedName>
        <fullName evidence="6">Oxidase ustYa</fullName>
    </recommendedName>
</protein>
<dbReference type="AlphaFoldDB" id="A0AAV4ZY73"/>
<keyword evidence="2" id="KW-0560">Oxidoreductase</keyword>
<name>A0AAV4ZY73_9AGAM</name>
<keyword evidence="5" id="KW-1185">Reference proteome</keyword>
<evidence type="ECO:0000256" key="3">
    <source>
        <dbReference type="ARBA" id="ARBA00035112"/>
    </source>
</evidence>
<dbReference type="EMBL" id="BPWL01000001">
    <property type="protein sequence ID" value="GJJ06127.1"/>
    <property type="molecule type" value="Genomic_DNA"/>
</dbReference>
<dbReference type="Pfam" id="PF11807">
    <property type="entry name" value="UstYa"/>
    <property type="match status" value="1"/>
</dbReference>
<dbReference type="PANTHER" id="PTHR33365">
    <property type="entry name" value="YALI0B05434P"/>
    <property type="match status" value="1"/>
</dbReference>
<proteinExistence type="inferred from homology"/>
<gene>
    <name evidence="4" type="ORF">Clacol_000316</name>
</gene>
<evidence type="ECO:0000256" key="2">
    <source>
        <dbReference type="ARBA" id="ARBA00023002"/>
    </source>
</evidence>
<organism evidence="4 5">
    <name type="scientific">Clathrus columnatus</name>
    <dbReference type="NCBI Taxonomy" id="1419009"/>
    <lineage>
        <taxon>Eukaryota</taxon>
        <taxon>Fungi</taxon>
        <taxon>Dikarya</taxon>
        <taxon>Basidiomycota</taxon>
        <taxon>Agaricomycotina</taxon>
        <taxon>Agaricomycetes</taxon>
        <taxon>Phallomycetidae</taxon>
        <taxon>Phallales</taxon>
        <taxon>Clathraceae</taxon>
        <taxon>Clathrus</taxon>
    </lineage>
</organism>
<accession>A0AAV4ZY73</accession>
<sequence>MFLLLLATIIVTGLNIGATYYNVSLLRQLHPPTPKQYSWKDGDYPPQLPLQLDTVGLSIVEGPHFTLTADDDWGTLFPTPNEGFIQIGPDKRWFIPAMYHQLHCLDAIRVAFVLNGSYAAMHTQHCLRYLRQAVLCGADMTLEETKFVENKHGVKVPAADGVGMIHRCKDWTTLRGWMEENAVANDPFETTMFHA</sequence>
<evidence type="ECO:0000256" key="1">
    <source>
        <dbReference type="ARBA" id="ARBA00004685"/>
    </source>
</evidence>
<dbReference type="InterPro" id="IPR021765">
    <property type="entry name" value="UstYa-like"/>
</dbReference>
<comment type="pathway">
    <text evidence="1">Mycotoxin biosynthesis.</text>
</comment>
<dbReference type="Proteomes" id="UP001050691">
    <property type="component" value="Unassembled WGS sequence"/>
</dbReference>